<gene>
    <name evidence="1" type="ORF">sS8_4573</name>
</gene>
<keyword evidence="2" id="KW-1185">Reference proteome</keyword>
<dbReference type="Proteomes" id="UP000266313">
    <property type="component" value="Chromosome"/>
</dbReference>
<reference evidence="1 2" key="1">
    <citation type="submission" date="2016-12" db="EMBL/GenBank/DDBJ databases">
        <title>Genome sequencing of Methylocaldum marinum.</title>
        <authorList>
            <person name="Takeuchi M."/>
            <person name="Kamagata Y."/>
            <person name="Hiraoka S."/>
            <person name="Oshima K."/>
            <person name="Hattori M."/>
            <person name="Iwasaki W."/>
        </authorList>
    </citation>
    <scope>NUCLEOTIDE SEQUENCE [LARGE SCALE GENOMIC DNA]</scope>
    <source>
        <strain evidence="1 2">S8</strain>
    </source>
</reference>
<dbReference type="KEGG" id="mmai:sS8_4573"/>
<sequence length="107" mass="11549">MQGAKLPRFRLLMVKKVKPQEPPLPLGEGWGEGDSNGTLLSLRTVTQLTAIKEALNKWIPFIPSDPAQDRPVEGLNQSFLKSSCPSLEHSAGPCSALDMGRRVAAIG</sequence>
<name>A0A250KXV9_9GAMM</name>
<dbReference type="AlphaFoldDB" id="A0A250KXV9"/>
<evidence type="ECO:0000313" key="2">
    <source>
        <dbReference type="Proteomes" id="UP000266313"/>
    </source>
</evidence>
<dbReference type="EMBL" id="AP017928">
    <property type="protein sequence ID" value="BBA36503.1"/>
    <property type="molecule type" value="Genomic_DNA"/>
</dbReference>
<evidence type="ECO:0000313" key="1">
    <source>
        <dbReference type="EMBL" id="BBA36503.1"/>
    </source>
</evidence>
<organism evidence="1 2">
    <name type="scientific">Methylocaldum marinum</name>
    <dbReference type="NCBI Taxonomy" id="1432792"/>
    <lineage>
        <taxon>Bacteria</taxon>
        <taxon>Pseudomonadati</taxon>
        <taxon>Pseudomonadota</taxon>
        <taxon>Gammaproteobacteria</taxon>
        <taxon>Methylococcales</taxon>
        <taxon>Methylococcaceae</taxon>
        <taxon>Methylocaldum</taxon>
    </lineage>
</organism>
<protein>
    <submittedName>
        <fullName evidence="1">Uncharacterized protein</fullName>
    </submittedName>
</protein>
<proteinExistence type="predicted"/>
<accession>A0A250KXV9</accession>